<evidence type="ECO:0000313" key="3">
    <source>
        <dbReference type="EMBL" id="GLQ23331.1"/>
    </source>
</evidence>
<sequence>MTSDAKTLVIEKRVRAPIEKVFEAWTTASQLIAWWGPDDVVCIGATIDLRVGGHYRIGNQLADGQVIWISGTYEDITPPNRLVFSWSIDQGAPSTERVTVNLQSSGDGTATQITVTHERIPDIKARERHAVGWTGCLDGLEVWANRTGKG</sequence>
<dbReference type="InterPro" id="IPR023393">
    <property type="entry name" value="START-like_dom_sf"/>
</dbReference>
<protein>
    <submittedName>
        <fullName evidence="3">Activator of HSP90 ATPase</fullName>
    </submittedName>
</protein>
<dbReference type="Pfam" id="PF08327">
    <property type="entry name" value="AHSA1"/>
    <property type="match status" value="1"/>
</dbReference>
<reference evidence="3" key="2">
    <citation type="submission" date="2023-01" db="EMBL/GenBank/DDBJ databases">
        <title>Draft genome sequence of Algimonas ampicilliniresistens strain NBRC 108219.</title>
        <authorList>
            <person name="Sun Q."/>
            <person name="Mori K."/>
        </authorList>
    </citation>
    <scope>NUCLEOTIDE SEQUENCE</scope>
    <source>
        <strain evidence="3">NBRC 108219</strain>
    </source>
</reference>
<feature type="domain" description="Activator of Hsp90 ATPase homologue 1/2-like C-terminal" evidence="2">
    <location>
        <begin position="15"/>
        <end position="141"/>
    </location>
</feature>
<evidence type="ECO:0000313" key="4">
    <source>
        <dbReference type="Proteomes" id="UP001161391"/>
    </source>
</evidence>
<dbReference type="EMBL" id="BSNK01000001">
    <property type="protein sequence ID" value="GLQ23331.1"/>
    <property type="molecule type" value="Genomic_DNA"/>
</dbReference>
<dbReference type="Proteomes" id="UP001161391">
    <property type="component" value="Unassembled WGS sequence"/>
</dbReference>
<dbReference type="SUPFAM" id="SSF55961">
    <property type="entry name" value="Bet v1-like"/>
    <property type="match status" value="1"/>
</dbReference>
<evidence type="ECO:0000256" key="1">
    <source>
        <dbReference type="ARBA" id="ARBA00006817"/>
    </source>
</evidence>
<name>A0ABQ5V9R7_9PROT</name>
<comment type="caution">
    <text evidence="3">The sequence shown here is derived from an EMBL/GenBank/DDBJ whole genome shotgun (WGS) entry which is preliminary data.</text>
</comment>
<comment type="similarity">
    <text evidence="1">Belongs to the AHA1 family.</text>
</comment>
<dbReference type="Gene3D" id="3.30.530.20">
    <property type="match status" value="1"/>
</dbReference>
<proteinExistence type="inferred from homology"/>
<evidence type="ECO:0000259" key="2">
    <source>
        <dbReference type="Pfam" id="PF08327"/>
    </source>
</evidence>
<gene>
    <name evidence="3" type="ORF">GCM10007853_12050</name>
</gene>
<reference evidence="3" key="1">
    <citation type="journal article" date="2014" name="Int. J. Syst. Evol. Microbiol.">
        <title>Complete genome of a new Firmicutes species belonging to the dominant human colonic microbiota ('Ruminococcus bicirculans') reveals two chromosomes and a selective capacity to utilize plant glucans.</title>
        <authorList>
            <consortium name="NISC Comparative Sequencing Program"/>
            <person name="Wegmann U."/>
            <person name="Louis P."/>
            <person name="Goesmann A."/>
            <person name="Henrissat B."/>
            <person name="Duncan S.H."/>
            <person name="Flint H.J."/>
        </authorList>
    </citation>
    <scope>NUCLEOTIDE SEQUENCE</scope>
    <source>
        <strain evidence="3">NBRC 108219</strain>
    </source>
</reference>
<accession>A0ABQ5V9R7</accession>
<dbReference type="CDD" id="cd07814">
    <property type="entry name" value="SRPBCC_CalC_Aha1-like"/>
    <property type="match status" value="1"/>
</dbReference>
<organism evidence="3 4">
    <name type="scientific">Algimonas ampicilliniresistens</name>
    <dbReference type="NCBI Taxonomy" id="1298735"/>
    <lineage>
        <taxon>Bacteria</taxon>
        <taxon>Pseudomonadati</taxon>
        <taxon>Pseudomonadota</taxon>
        <taxon>Alphaproteobacteria</taxon>
        <taxon>Maricaulales</taxon>
        <taxon>Robiginitomaculaceae</taxon>
        <taxon>Algimonas</taxon>
    </lineage>
</organism>
<dbReference type="InterPro" id="IPR013538">
    <property type="entry name" value="ASHA1/2-like_C"/>
</dbReference>
<keyword evidence="4" id="KW-1185">Reference proteome</keyword>